<dbReference type="SUPFAM" id="SSF46894">
    <property type="entry name" value="C-terminal effector domain of the bipartite response regulators"/>
    <property type="match status" value="1"/>
</dbReference>
<feature type="domain" description="Response regulatory" evidence="9">
    <location>
        <begin position="8"/>
        <end position="122"/>
    </location>
</feature>
<gene>
    <name evidence="11" type="ORF">GCM10010449_07200</name>
</gene>
<dbReference type="PANTHER" id="PTHR48111:SF22">
    <property type="entry name" value="REGULATOR OF RPOS"/>
    <property type="match status" value="1"/>
</dbReference>
<evidence type="ECO:0000259" key="9">
    <source>
        <dbReference type="PROSITE" id="PS50110"/>
    </source>
</evidence>
<evidence type="ECO:0000256" key="1">
    <source>
        <dbReference type="ARBA" id="ARBA00004496"/>
    </source>
</evidence>
<keyword evidence="6" id="KW-0804">Transcription</keyword>
<dbReference type="InterPro" id="IPR039420">
    <property type="entry name" value="WalR-like"/>
</dbReference>
<keyword evidence="4" id="KW-0805">Transcription regulation</keyword>
<dbReference type="InterPro" id="IPR001789">
    <property type="entry name" value="Sig_transdc_resp-reg_receiver"/>
</dbReference>
<name>A0ABP6MBQ2_9ACTN</name>
<comment type="subcellular location">
    <subcellularLocation>
        <location evidence="1">Cytoplasm</location>
    </subcellularLocation>
</comment>
<evidence type="ECO:0000313" key="12">
    <source>
        <dbReference type="Proteomes" id="UP001501637"/>
    </source>
</evidence>
<dbReference type="PANTHER" id="PTHR48111">
    <property type="entry name" value="REGULATOR OF RPOS"/>
    <property type="match status" value="1"/>
</dbReference>
<dbReference type="Gene3D" id="3.40.50.2300">
    <property type="match status" value="1"/>
</dbReference>
<dbReference type="SMART" id="SM00862">
    <property type="entry name" value="Trans_reg_C"/>
    <property type="match status" value="1"/>
</dbReference>
<feature type="domain" description="OmpR/PhoB-type" evidence="10">
    <location>
        <begin position="134"/>
        <end position="232"/>
    </location>
</feature>
<dbReference type="PROSITE" id="PS51755">
    <property type="entry name" value="OMPR_PHOB"/>
    <property type="match status" value="1"/>
</dbReference>
<dbReference type="EMBL" id="BAAAUG010000016">
    <property type="protein sequence ID" value="GAA3086106.1"/>
    <property type="molecule type" value="Genomic_DNA"/>
</dbReference>
<comment type="caution">
    <text evidence="11">The sequence shown here is derived from an EMBL/GenBank/DDBJ whole genome shotgun (WGS) entry which is preliminary data.</text>
</comment>
<dbReference type="Pfam" id="PF00072">
    <property type="entry name" value="Response_reg"/>
    <property type="match status" value="1"/>
</dbReference>
<accession>A0ABP6MBQ2</accession>
<dbReference type="PROSITE" id="PS50110">
    <property type="entry name" value="RESPONSE_REGULATORY"/>
    <property type="match status" value="1"/>
</dbReference>
<dbReference type="CDD" id="cd17627">
    <property type="entry name" value="REC_OmpR_PrrA-like"/>
    <property type="match status" value="1"/>
</dbReference>
<dbReference type="InterPro" id="IPR001867">
    <property type="entry name" value="OmpR/PhoB-type_DNA-bd"/>
</dbReference>
<organism evidence="11 12">
    <name type="scientific">Streptomyces rectiviolaceus</name>
    <dbReference type="NCBI Taxonomy" id="332591"/>
    <lineage>
        <taxon>Bacteria</taxon>
        <taxon>Bacillati</taxon>
        <taxon>Actinomycetota</taxon>
        <taxon>Actinomycetes</taxon>
        <taxon>Kitasatosporales</taxon>
        <taxon>Streptomycetaceae</taxon>
        <taxon>Streptomyces</taxon>
    </lineage>
</organism>
<protein>
    <submittedName>
        <fullName evidence="11">Response regulator transcription factor</fullName>
    </submittedName>
</protein>
<evidence type="ECO:0000256" key="2">
    <source>
        <dbReference type="ARBA" id="ARBA00022553"/>
    </source>
</evidence>
<evidence type="ECO:0000256" key="8">
    <source>
        <dbReference type="PROSITE-ProRule" id="PRU01091"/>
    </source>
</evidence>
<dbReference type="SUPFAM" id="SSF52172">
    <property type="entry name" value="CheY-like"/>
    <property type="match status" value="1"/>
</dbReference>
<dbReference type="InterPro" id="IPR036388">
    <property type="entry name" value="WH-like_DNA-bd_sf"/>
</dbReference>
<evidence type="ECO:0000313" key="11">
    <source>
        <dbReference type="EMBL" id="GAA3086106.1"/>
    </source>
</evidence>
<sequence>MSAPPAAKVLVVDDDPEVRAAVEDALTIEGHLVRGAPDGQRALSAVARWEPDLLVLDVMMPVLDGLAVCRQLRAAGDRTPVLVLTALGSVSERVDGLDAGADDYLVKPFALDELVARVRALLRRAAPEQPAADGDDLAYADLVLDPATRTGRRGHRAVEFSRTEFALLELLLRNAGQVLPRELIQQSVWGRDFGPDSNSLAVYVGYLRRKLESGGESRLVHTVHGVGYRLGSP</sequence>
<dbReference type="Gene3D" id="1.10.10.10">
    <property type="entry name" value="Winged helix-like DNA-binding domain superfamily/Winged helix DNA-binding domain"/>
    <property type="match status" value="1"/>
</dbReference>
<dbReference type="SMART" id="SM00448">
    <property type="entry name" value="REC"/>
    <property type="match status" value="1"/>
</dbReference>
<evidence type="ECO:0000259" key="10">
    <source>
        <dbReference type="PROSITE" id="PS51755"/>
    </source>
</evidence>
<feature type="modified residue" description="4-aspartylphosphate" evidence="7">
    <location>
        <position position="57"/>
    </location>
</feature>
<keyword evidence="2 7" id="KW-0597">Phosphoprotein</keyword>
<dbReference type="CDD" id="cd00383">
    <property type="entry name" value="trans_reg_C"/>
    <property type="match status" value="1"/>
</dbReference>
<evidence type="ECO:0000256" key="4">
    <source>
        <dbReference type="ARBA" id="ARBA00023015"/>
    </source>
</evidence>
<evidence type="ECO:0000256" key="7">
    <source>
        <dbReference type="PROSITE-ProRule" id="PRU00169"/>
    </source>
</evidence>
<keyword evidence="5 8" id="KW-0238">DNA-binding</keyword>
<evidence type="ECO:0000256" key="5">
    <source>
        <dbReference type="ARBA" id="ARBA00023125"/>
    </source>
</evidence>
<dbReference type="InterPro" id="IPR011006">
    <property type="entry name" value="CheY-like_superfamily"/>
</dbReference>
<dbReference type="InterPro" id="IPR016032">
    <property type="entry name" value="Sig_transdc_resp-reg_C-effctor"/>
</dbReference>
<dbReference type="Pfam" id="PF00486">
    <property type="entry name" value="Trans_reg_C"/>
    <property type="match status" value="1"/>
</dbReference>
<proteinExistence type="predicted"/>
<keyword evidence="12" id="KW-1185">Reference proteome</keyword>
<evidence type="ECO:0000256" key="6">
    <source>
        <dbReference type="ARBA" id="ARBA00023163"/>
    </source>
</evidence>
<feature type="DNA-binding region" description="OmpR/PhoB-type" evidence="8">
    <location>
        <begin position="134"/>
        <end position="232"/>
    </location>
</feature>
<evidence type="ECO:0000256" key="3">
    <source>
        <dbReference type="ARBA" id="ARBA00023012"/>
    </source>
</evidence>
<reference evidence="12" key="1">
    <citation type="journal article" date="2019" name="Int. J. Syst. Evol. Microbiol.">
        <title>The Global Catalogue of Microorganisms (GCM) 10K type strain sequencing project: providing services to taxonomists for standard genome sequencing and annotation.</title>
        <authorList>
            <consortium name="The Broad Institute Genomics Platform"/>
            <consortium name="The Broad Institute Genome Sequencing Center for Infectious Disease"/>
            <person name="Wu L."/>
            <person name="Ma J."/>
        </authorList>
    </citation>
    <scope>NUCLEOTIDE SEQUENCE [LARGE SCALE GENOMIC DNA]</scope>
    <source>
        <strain evidence="12">JCM 9092</strain>
    </source>
</reference>
<dbReference type="RefSeq" id="WP_344518863.1">
    <property type="nucleotide sequence ID" value="NZ_BAAAUG010000016.1"/>
</dbReference>
<keyword evidence="3" id="KW-0902">Two-component regulatory system</keyword>
<dbReference type="Gene3D" id="6.10.250.690">
    <property type="match status" value="1"/>
</dbReference>
<dbReference type="Proteomes" id="UP001501637">
    <property type="component" value="Unassembled WGS sequence"/>
</dbReference>